<dbReference type="Proteomes" id="UP000501240">
    <property type="component" value="Chromosome"/>
</dbReference>
<sequence length="114" mass="12495">MTEITDAHMREQMALTREYTVVLLKAAEGYGGPGADAVVWEHGRRNFQLRAEGLLSIVCPVADDSDLCGVGIFDASVERTRELMEDDPGVRAGVFTYEVHPVRSFPGDMLPGAR</sequence>
<evidence type="ECO:0000313" key="2">
    <source>
        <dbReference type="Proteomes" id="UP000501240"/>
    </source>
</evidence>
<evidence type="ECO:0008006" key="3">
    <source>
        <dbReference type="Google" id="ProtNLM"/>
    </source>
</evidence>
<keyword evidence="2" id="KW-1185">Reference proteome</keyword>
<proteinExistence type="predicted"/>
<name>A0A7D3ZMV4_ACTVE</name>
<accession>A0A7D3ZMV4</accession>
<evidence type="ECO:0000313" key="1">
    <source>
        <dbReference type="EMBL" id="QKG22262.1"/>
    </source>
</evidence>
<reference evidence="1 2" key="1">
    <citation type="submission" date="2020-05" db="EMBL/GenBank/DDBJ databases">
        <title>Actinomadura verrucosospora NRRL-B18236 (PFL_A860) Genome sequencing and assembly.</title>
        <authorList>
            <person name="Samborskyy M."/>
        </authorList>
    </citation>
    <scope>NUCLEOTIDE SEQUENCE [LARGE SCALE GENOMIC DNA]</scope>
    <source>
        <strain evidence="1 2">NRRL:B18236</strain>
    </source>
</reference>
<organism evidence="1 2">
    <name type="scientific">Actinomadura verrucosospora</name>
    <dbReference type="NCBI Taxonomy" id="46165"/>
    <lineage>
        <taxon>Bacteria</taxon>
        <taxon>Bacillati</taxon>
        <taxon>Actinomycetota</taxon>
        <taxon>Actinomycetes</taxon>
        <taxon>Streptosporangiales</taxon>
        <taxon>Thermomonosporaceae</taxon>
        <taxon>Actinomadura</taxon>
    </lineage>
</organism>
<protein>
    <recommendedName>
        <fullName evidence="3">YCII-related domain-containing protein</fullName>
    </recommendedName>
</protein>
<gene>
    <name evidence="1" type="ORF">ACTIVE_3900</name>
</gene>
<dbReference type="AlphaFoldDB" id="A0A7D3ZMV4"/>
<dbReference type="RefSeq" id="WP_173096412.1">
    <property type="nucleotide sequence ID" value="NZ_CP053892.1"/>
</dbReference>
<dbReference type="EMBL" id="CP053892">
    <property type="protein sequence ID" value="QKG22262.1"/>
    <property type="molecule type" value="Genomic_DNA"/>
</dbReference>